<feature type="domain" description="4'-phosphopantetheinyl transferase" evidence="3">
    <location>
        <begin position="112"/>
        <end position="178"/>
    </location>
</feature>
<proteinExistence type="inferred from homology"/>
<keyword evidence="2 4" id="KW-0808">Transferase</keyword>
<dbReference type="RefSeq" id="WP_131975101.1">
    <property type="nucleotide sequence ID" value="NZ_SLYB01000003.1"/>
</dbReference>
<evidence type="ECO:0000256" key="1">
    <source>
        <dbReference type="ARBA" id="ARBA00010990"/>
    </source>
</evidence>
<dbReference type="PANTHER" id="PTHR12215:SF10">
    <property type="entry name" value="L-AMINOADIPATE-SEMIALDEHYDE DEHYDROGENASE-PHOSPHOPANTETHEINYL TRANSFERASE"/>
    <property type="match status" value="1"/>
</dbReference>
<comment type="similarity">
    <text evidence="1">Belongs to the P-Pant transferase superfamily. Gsp/Sfp/HetI/AcpT family.</text>
</comment>
<dbReference type="InterPro" id="IPR037143">
    <property type="entry name" value="4-PPantetheinyl_Trfase_dom_sf"/>
</dbReference>
<dbReference type="PANTHER" id="PTHR12215">
    <property type="entry name" value="PHOSPHOPANTETHEINE TRANSFERASE"/>
    <property type="match status" value="1"/>
</dbReference>
<protein>
    <submittedName>
        <fullName evidence="4">4'-phosphopantetheinyl transferase</fullName>
    </submittedName>
</protein>
<dbReference type="AlphaFoldDB" id="A0A4R2TPN5"/>
<dbReference type="Pfam" id="PF01648">
    <property type="entry name" value="ACPS"/>
    <property type="match status" value="1"/>
</dbReference>
<evidence type="ECO:0000313" key="5">
    <source>
        <dbReference type="Proteomes" id="UP000295763"/>
    </source>
</evidence>
<dbReference type="Proteomes" id="UP000295763">
    <property type="component" value="Unassembled WGS sequence"/>
</dbReference>
<dbReference type="InterPro" id="IPR050559">
    <property type="entry name" value="P-Pant_transferase_sf"/>
</dbReference>
<dbReference type="OrthoDB" id="9808281at2"/>
<keyword evidence="5" id="KW-1185">Reference proteome</keyword>
<evidence type="ECO:0000256" key="2">
    <source>
        <dbReference type="ARBA" id="ARBA00022679"/>
    </source>
</evidence>
<evidence type="ECO:0000259" key="3">
    <source>
        <dbReference type="Pfam" id="PF01648"/>
    </source>
</evidence>
<sequence length="243" mass="28174">MPTIIVFGNINEFYPFDKIPAALLTAKLRQPATGNTRILRRYEHSRLAHFLLWRSLKMYGIDPALLSEIYTTDSGRPQFPAEHIEFNISNSGNWVAVIVNIREAGMSREKSAVGIDIESPHKQRDFIRLLQHFAPQEEIQWFRQQQDQSSAFYRCWCLREAVLKSQGVGILKLSEVDHQPIKHRIYSAYCPQGQFIFTDELPFYLAVFAAGNALNDARYFHWHSEKLNEIQLQSSVDYHVNFG</sequence>
<evidence type="ECO:0000313" key="4">
    <source>
        <dbReference type="EMBL" id="TCP96942.1"/>
    </source>
</evidence>
<dbReference type="EMBL" id="SLYB01000003">
    <property type="protein sequence ID" value="TCP96942.1"/>
    <property type="molecule type" value="Genomic_DNA"/>
</dbReference>
<dbReference type="GO" id="GO:0005829">
    <property type="term" value="C:cytosol"/>
    <property type="evidence" value="ECO:0007669"/>
    <property type="project" value="TreeGrafter"/>
</dbReference>
<dbReference type="InterPro" id="IPR008278">
    <property type="entry name" value="4-PPantetheinyl_Trfase_dom"/>
</dbReference>
<dbReference type="SUPFAM" id="SSF56214">
    <property type="entry name" value="4'-phosphopantetheinyl transferase"/>
    <property type="match status" value="2"/>
</dbReference>
<dbReference type="GO" id="GO:0008897">
    <property type="term" value="F:holo-[acyl-carrier-protein] synthase activity"/>
    <property type="evidence" value="ECO:0007669"/>
    <property type="project" value="InterPro"/>
</dbReference>
<dbReference type="GO" id="GO:0000287">
    <property type="term" value="F:magnesium ion binding"/>
    <property type="evidence" value="ECO:0007669"/>
    <property type="project" value="InterPro"/>
</dbReference>
<dbReference type="GO" id="GO:0019878">
    <property type="term" value="P:lysine biosynthetic process via aminoadipic acid"/>
    <property type="evidence" value="ECO:0007669"/>
    <property type="project" value="TreeGrafter"/>
</dbReference>
<gene>
    <name evidence="4" type="ORF">EDC44_103143</name>
</gene>
<dbReference type="Gene3D" id="3.90.470.20">
    <property type="entry name" value="4'-phosphopantetheinyl transferase domain"/>
    <property type="match status" value="1"/>
</dbReference>
<comment type="caution">
    <text evidence="4">The sequence shown here is derived from an EMBL/GenBank/DDBJ whole genome shotgun (WGS) entry which is preliminary data.</text>
</comment>
<name>A0A4R2TPN5_9PAST</name>
<accession>A0A4R2TPN5</accession>
<reference evidence="4 5" key="1">
    <citation type="submission" date="2019-03" db="EMBL/GenBank/DDBJ databases">
        <title>Genomic Encyclopedia of Type Strains, Phase IV (KMG-IV): sequencing the most valuable type-strain genomes for metagenomic binning, comparative biology and taxonomic classification.</title>
        <authorList>
            <person name="Goeker M."/>
        </authorList>
    </citation>
    <scope>NUCLEOTIDE SEQUENCE [LARGE SCALE GENOMIC DNA]</scope>
    <source>
        <strain evidence="4 5">DSM 28404</strain>
    </source>
</reference>
<organism evidence="4 5">
    <name type="scientific">Cricetibacter osteomyelitidis</name>
    <dbReference type="NCBI Taxonomy" id="1521931"/>
    <lineage>
        <taxon>Bacteria</taxon>
        <taxon>Pseudomonadati</taxon>
        <taxon>Pseudomonadota</taxon>
        <taxon>Gammaproteobacteria</taxon>
        <taxon>Pasteurellales</taxon>
        <taxon>Pasteurellaceae</taxon>
        <taxon>Cricetibacter</taxon>
    </lineage>
</organism>